<protein>
    <submittedName>
        <fullName evidence="2">Uncharacterized membrane protein HdeD (DUF308 family)</fullName>
    </submittedName>
</protein>
<keyword evidence="1" id="KW-0812">Transmembrane</keyword>
<dbReference type="AlphaFoldDB" id="A0A4R6P6G9"/>
<feature type="transmembrane region" description="Helical" evidence="1">
    <location>
        <begin position="17"/>
        <end position="37"/>
    </location>
</feature>
<evidence type="ECO:0000256" key="1">
    <source>
        <dbReference type="SAM" id="Phobius"/>
    </source>
</evidence>
<comment type="caution">
    <text evidence="2">The sequence shown here is derived from an EMBL/GenBank/DDBJ whole genome shotgun (WGS) entry which is preliminary data.</text>
</comment>
<organism evidence="2 3">
    <name type="scientific">Nocardia ignorata</name>
    <dbReference type="NCBI Taxonomy" id="145285"/>
    <lineage>
        <taxon>Bacteria</taxon>
        <taxon>Bacillati</taxon>
        <taxon>Actinomycetota</taxon>
        <taxon>Actinomycetes</taxon>
        <taxon>Mycobacteriales</taxon>
        <taxon>Nocardiaceae</taxon>
        <taxon>Nocardia</taxon>
    </lineage>
</organism>
<dbReference type="Proteomes" id="UP000295087">
    <property type="component" value="Unassembled WGS sequence"/>
</dbReference>
<feature type="transmembrane region" description="Helical" evidence="1">
    <location>
        <begin position="98"/>
        <end position="119"/>
    </location>
</feature>
<reference evidence="2 3" key="1">
    <citation type="submission" date="2019-03" db="EMBL/GenBank/DDBJ databases">
        <title>Genomic Encyclopedia of Type Strains, Phase IV (KMG-IV): sequencing the most valuable type-strain genomes for metagenomic binning, comparative biology and taxonomic classification.</title>
        <authorList>
            <person name="Goeker M."/>
        </authorList>
    </citation>
    <scope>NUCLEOTIDE SEQUENCE [LARGE SCALE GENOMIC DNA]</scope>
    <source>
        <strain evidence="2 3">DSM 44496</strain>
    </source>
</reference>
<feature type="transmembrane region" description="Helical" evidence="1">
    <location>
        <begin position="131"/>
        <end position="148"/>
    </location>
</feature>
<keyword evidence="1" id="KW-0472">Membrane</keyword>
<keyword evidence="1" id="KW-1133">Transmembrane helix</keyword>
<dbReference type="EMBL" id="SNXK01000005">
    <property type="protein sequence ID" value="TDP32916.1"/>
    <property type="molecule type" value="Genomic_DNA"/>
</dbReference>
<keyword evidence="3" id="KW-1185">Reference proteome</keyword>
<gene>
    <name evidence="2" type="ORF">DFR75_105154</name>
</gene>
<proteinExistence type="predicted"/>
<sequence>MSLTDGEGQHSGGTRQAVVIAGGASFVLGVVTLLWPGRDESTLALIFGIALVISALVQGFLALWARIGFLLRVLVLVSAALTSVLAVLAFSGGNIELLALWIGLGWTVRGIVLALVAVWDDDRADSWTAELCGLGTLAIGITIIAMTFKTVTGLATMTGGGLIVIGVLDLLAAGIVRATHTATAPAPTVNTQAVADR</sequence>
<evidence type="ECO:0000313" key="2">
    <source>
        <dbReference type="EMBL" id="TDP32916.1"/>
    </source>
</evidence>
<dbReference type="Pfam" id="PF03729">
    <property type="entry name" value="DUF308"/>
    <property type="match status" value="1"/>
</dbReference>
<feature type="transmembrane region" description="Helical" evidence="1">
    <location>
        <begin position="70"/>
        <end position="92"/>
    </location>
</feature>
<feature type="transmembrane region" description="Helical" evidence="1">
    <location>
        <begin position="43"/>
        <end position="63"/>
    </location>
</feature>
<name>A0A4R6P6G9_NOCIG</name>
<feature type="transmembrane region" description="Helical" evidence="1">
    <location>
        <begin position="154"/>
        <end position="176"/>
    </location>
</feature>
<dbReference type="RefSeq" id="WP_067489899.1">
    <property type="nucleotide sequence ID" value="NZ_SNXK01000005.1"/>
</dbReference>
<accession>A0A4R6P6G9</accession>
<dbReference type="InterPro" id="IPR005325">
    <property type="entry name" value="DUF308_memb"/>
</dbReference>
<evidence type="ECO:0000313" key="3">
    <source>
        <dbReference type="Proteomes" id="UP000295087"/>
    </source>
</evidence>